<proteinExistence type="predicted"/>
<dbReference type="Proteomes" id="UP001608902">
    <property type="component" value="Unassembled WGS sequence"/>
</dbReference>
<organism evidence="1 2">
    <name type="scientific">Gnathostoma spinigerum</name>
    <dbReference type="NCBI Taxonomy" id="75299"/>
    <lineage>
        <taxon>Eukaryota</taxon>
        <taxon>Metazoa</taxon>
        <taxon>Ecdysozoa</taxon>
        <taxon>Nematoda</taxon>
        <taxon>Chromadorea</taxon>
        <taxon>Rhabditida</taxon>
        <taxon>Spirurina</taxon>
        <taxon>Gnathostomatomorpha</taxon>
        <taxon>Gnathostomatoidea</taxon>
        <taxon>Gnathostomatidae</taxon>
        <taxon>Gnathostoma</taxon>
    </lineage>
</organism>
<accession>A0ABD6EQP7</accession>
<dbReference type="EMBL" id="JBGFUD010003320">
    <property type="protein sequence ID" value="MFH4978585.1"/>
    <property type="molecule type" value="Genomic_DNA"/>
</dbReference>
<sequence>MGRDGIRMAQLKLIQYGINGFTIVNTDVRMEYELINENENFYELLRKECRQTRIDGFSGIDTNVRSVIEET</sequence>
<evidence type="ECO:0000313" key="1">
    <source>
        <dbReference type="EMBL" id="MFH4978585.1"/>
    </source>
</evidence>
<comment type="caution">
    <text evidence="1">The sequence shown here is derived from an EMBL/GenBank/DDBJ whole genome shotgun (WGS) entry which is preliminary data.</text>
</comment>
<gene>
    <name evidence="1" type="ORF">AB6A40_005294</name>
</gene>
<reference evidence="1 2" key="1">
    <citation type="submission" date="2024-08" db="EMBL/GenBank/DDBJ databases">
        <title>Gnathostoma spinigerum genome.</title>
        <authorList>
            <person name="Gonzalez-Bertolin B."/>
            <person name="Monzon S."/>
            <person name="Zaballos A."/>
            <person name="Jimenez P."/>
            <person name="Dekumyoy P."/>
            <person name="Varona S."/>
            <person name="Cuesta I."/>
            <person name="Sumanam S."/>
            <person name="Adisakwattana P."/>
            <person name="Gasser R.B."/>
            <person name="Hernandez-Gonzalez A."/>
            <person name="Young N.D."/>
            <person name="Perteguer M.J."/>
        </authorList>
    </citation>
    <scope>NUCLEOTIDE SEQUENCE [LARGE SCALE GENOMIC DNA]</scope>
    <source>
        <strain evidence="1">AL3</strain>
        <tissue evidence="1">Liver</tissue>
    </source>
</reference>
<name>A0ABD6EQP7_9BILA</name>
<protein>
    <submittedName>
        <fullName evidence="1">Uncharacterized protein</fullName>
    </submittedName>
</protein>
<keyword evidence="2" id="KW-1185">Reference proteome</keyword>
<evidence type="ECO:0000313" key="2">
    <source>
        <dbReference type="Proteomes" id="UP001608902"/>
    </source>
</evidence>
<dbReference type="AlphaFoldDB" id="A0ABD6EQP7"/>